<dbReference type="GO" id="GO:0006302">
    <property type="term" value="P:double-strand break repair"/>
    <property type="evidence" value="ECO:0007669"/>
    <property type="project" value="TreeGrafter"/>
</dbReference>
<evidence type="ECO:0000256" key="4">
    <source>
        <dbReference type="ARBA" id="ARBA00022705"/>
    </source>
</evidence>
<dbReference type="InterPro" id="IPR002562">
    <property type="entry name" value="3'-5'_exonuclease_dom"/>
</dbReference>
<dbReference type="InterPro" id="IPR012337">
    <property type="entry name" value="RNaseH-like_sf"/>
</dbReference>
<dbReference type="Gene3D" id="3.30.70.370">
    <property type="match status" value="1"/>
</dbReference>
<evidence type="ECO:0000259" key="6">
    <source>
        <dbReference type="SMART" id="SM00474"/>
    </source>
</evidence>
<dbReference type="InterPro" id="IPR001098">
    <property type="entry name" value="DNA-dir_DNA_pol_A_palm_dom"/>
</dbReference>
<dbReference type="EC" id="2.7.7.7" evidence="2"/>
<keyword evidence="9" id="KW-1185">Reference proteome</keyword>
<keyword evidence="4" id="KW-0235">DNA replication</keyword>
<feature type="domain" description="3'-5' exonuclease" evidence="6">
    <location>
        <begin position="37"/>
        <end position="206"/>
    </location>
</feature>
<dbReference type="InterPro" id="IPR002298">
    <property type="entry name" value="DNA_polymerase_A"/>
</dbReference>
<feature type="domain" description="DNA-directed DNA polymerase family A palm" evidence="7">
    <location>
        <begin position="360"/>
        <end position="558"/>
    </location>
</feature>
<accession>A0A1I4NYC0</accession>
<dbReference type="SMART" id="SM00482">
    <property type="entry name" value="POLAc"/>
    <property type="match status" value="1"/>
</dbReference>
<dbReference type="SUPFAM" id="SSF56672">
    <property type="entry name" value="DNA/RNA polymerases"/>
    <property type="match status" value="1"/>
</dbReference>
<dbReference type="GO" id="GO:0006261">
    <property type="term" value="P:DNA-templated DNA replication"/>
    <property type="evidence" value="ECO:0007669"/>
    <property type="project" value="InterPro"/>
</dbReference>
<organism evidence="8 9">
    <name type="scientific">Salibacterium qingdaonense</name>
    <dbReference type="NCBI Taxonomy" id="266892"/>
    <lineage>
        <taxon>Bacteria</taxon>
        <taxon>Bacillati</taxon>
        <taxon>Bacillota</taxon>
        <taxon>Bacilli</taxon>
        <taxon>Bacillales</taxon>
        <taxon>Bacillaceae</taxon>
    </lineage>
</organism>
<dbReference type="GO" id="GO:0003677">
    <property type="term" value="F:DNA binding"/>
    <property type="evidence" value="ECO:0007669"/>
    <property type="project" value="InterPro"/>
</dbReference>
<dbReference type="Gene3D" id="1.10.150.20">
    <property type="entry name" value="5' to 3' exonuclease, C-terminal subdomain"/>
    <property type="match status" value="1"/>
</dbReference>
<dbReference type="InterPro" id="IPR036397">
    <property type="entry name" value="RNaseH_sf"/>
</dbReference>
<evidence type="ECO:0000256" key="3">
    <source>
        <dbReference type="ARBA" id="ARBA00020311"/>
    </source>
</evidence>
<evidence type="ECO:0000313" key="8">
    <source>
        <dbReference type="EMBL" id="SFM20459.1"/>
    </source>
</evidence>
<dbReference type="PANTHER" id="PTHR10133">
    <property type="entry name" value="DNA POLYMERASE I"/>
    <property type="match status" value="1"/>
</dbReference>
<sequence length="595" mass="67807">MDALAVLQDSFDISLDGNDLVLHPKAALPEDRSTMYEAMVQIKQHKANAVYRLNAPSNAYANIVAFDLETSDLDPLKGEIKLISVWGDGVEKVTSDVYEVEELLRDPSILKVCHNASFDVTFLRTKGITITSYMDTLVMAQVFHNRVKTDNSLKGLAEKYLGRNLNKNLQHADHWQGDLTEDHYAYALLDAQVALELYYFLQEQITHLHLDVVLKREMAAIDTIIELNRNGIGFDYEGWEQELEYMNTESLQFQETVRNLLETPTLNLQSPAQLMAALGEQGIHVEGTSDEVLAKYEGQYDVIDSLRKYKKRRKQINAYGEKLKQAIGKDGRLRGTWRLMGTDTFRMTCKQPNLQGMPGKAKPYFRPEEGKSFIVADYRTIELRILAELSGDPELKQAFYDNEDLHTKTTAAILNKQEGEMVTAEERKIGKVVNFGLVYGMTKWGLQKKIQGATGAAISLQEAETFRNRYFELYPGVLRYQDRMLQRSFIQTLGGRYWSDTHHMLEKGSIARYNYPIQATSTEGLKEALALFLEGRQKTWKLAAVVHDEIILEVPDTNIEEASVFLNNVMVEGMKTLVKQIPIEVELQSAKYWCK</sequence>
<dbReference type="STRING" id="266892.SAMN04488054_12145"/>
<dbReference type="GO" id="GO:0003887">
    <property type="term" value="F:DNA-directed DNA polymerase activity"/>
    <property type="evidence" value="ECO:0007669"/>
    <property type="project" value="UniProtKB-EC"/>
</dbReference>
<dbReference type="Pfam" id="PF01612">
    <property type="entry name" value="DNA_pol_A_exo1"/>
    <property type="match status" value="1"/>
</dbReference>
<comment type="catalytic activity">
    <reaction evidence="5">
        <text>DNA(n) + a 2'-deoxyribonucleoside 5'-triphosphate = DNA(n+1) + diphosphate</text>
        <dbReference type="Rhea" id="RHEA:22508"/>
        <dbReference type="Rhea" id="RHEA-COMP:17339"/>
        <dbReference type="Rhea" id="RHEA-COMP:17340"/>
        <dbReference type="ChEBI" id="CHEBI:33019"/>
        <dbReference type="ChEBI" id="CHEBI:61560"/>
        <dbReference type="ChEBI" id="CHEBI:173112"/>
        <dbReference type="EC" id="2.7.7.7"/>
    </reaction>
</comment>
<evidence type="ECO:0000313" key="9">
    <source>
        <dbReference type="Proteomes" id="UP000199668"/>
    </source>
</evidence>
<protein>
    <recommendedName>
        <fullName evidence="3">DNA polymerase I</fullName>
        <ecNumber evidence="2">2.7.7.7</ecNumber>
    </recommendedName>
</protein>
<gene>
    <name evidence="8" type="ORF">SAMN04488054_12145</name>
</gene>
<comment type="similarity">
    <text evidence="1">Belongs to the DNA polymerase type-A family.</text>
</comment>
<dbReference type="Gene3D" id="1.20.1060.10">
    <property type="entry name" value="Taq DNA Polymerase, Chain T, domain 4"/>
    <property type="match status" value="1"/>
</dbReference>
<evidence type="ECO:0000259" key="7">
    <source>
        <dbReference type="SMART" id="SM00482"/>
    </source>
</evidence>
<dbReference type="InterPro" id="IPR043502">
    <property type="entry name" value="DNA/RNA_pol_sf"/>
</dbReference>
<dbReference type="EMBL" id="FOTY01000021">
    <property type="protein sequence ID" value="SFM20459.1"/>
    <property type="molecule type" value="Genomic_DNA"/>
</dbReference>
<dbReference type="GO" id="GO:0008408">
    <property type="term" value="F:3'-5' exonuclease activity"/>
    <property type="evidence" value="ECO:0007669"/>
    <property type="project" value="InterPro"/>
</dbReference>
<name>A0A1I4NYC0_9BACI</name>
<dbReference type="SUPFAM" id="SSF53098">
    <property type="entry name" value="Ribonuclease H-like"/>
    <property type="match status" value="1"/>
</dbReference>
<dbReference type="AlphaFoldDB" id="A0A1I4NYC0"/>
<dbReference type="Gene3D" id="3.30.420.10">
    <property type="entry name" value="Ribonuclease H-like superfamily/Ribonuclease H"/>
    <property type="match status" value="1"/>
</dbReference>
<dbReference type="PANTHER" id="PTHR10133:SF27">
    <property type="entry name" value="DNA POLYMERASE NU"/>
    <property type="match status" value="1"/>
</dbReference>
<dbReference type="Pfam" id="PF00476">
    <property type="entry name" value="DNA_pol_A"/>
    <property type="match status" value="1"/>
</dbReference>
<evidence type="ECO:0000256" key="2">
    <source>
        <dbReference type="ARBA" id="ARBA00012417"/>
    </source>
</evidence>
<reference evidence="8 9" key="1">
    <citation type="submission" date="2016-10" db="EMBL/GenBank/DDBJ databases">
        <authorList>
            <person name="de Groot N.N."/>
        </authorList>
    </citation>
    <scope>NUCLEOTIDE SEQUENCE [LARGE SCALE GENOMIC DNA]</scope>
    <source>
        <strain evidence="8 9">CGMCC 1.6134</strain>
    </source>
</reference>
<dbReference type="PRINTS" id="PR00868">
    <property type="entry name" value="DNAPOLI"/>
</dbReference>
<evidence type="ECO:0000256" key="1">
    <source>
        <dbReference type="ARBA" id="ARBA00007705"/>
    </source>
</evidence>
<proteinExistence type="inferred from homology"/>
<evidence type="ECO:0000256" key="5">
    <source>
        <dbReference type="ARBA" id="ARBA00049244"/>
    </source>
</evidence>
<dbReference type="Proteomes" id="UP000199668">
    <property type="component" value="Unassembled WGS sequence"/>
</dbReference>
<dbReference type="SMART" id="SM00474">
    <property type="entry name" value="35EXOc"/>
    <property type="match status" value="1"/>
</dbReference>